<dbReference type="PANTHER" id="PTHR43397">
    <property type="entry name" value="ERGOTHIONEINE BIOSYNTHESIS PROTEIN 1"/>
    <property type="match status" value="1"/>
</dbReference>
<accession>A0AAV9GLM1</accession>
<feature type="non-terminal residue" evidence="6">
    <location>
        <position position="1"/>
    </location>
</feature>
<dbReference type="EMBL" id="MU865943">
    <property type="protein sequence ID" value="KAK4448325.1"/>
    <property type="molecule type" value="Genomic_DNA"/>
</dbReference>
<comment type="caution">
    <text evidence="6">The sequence shown here is derived from an EMBL/GenBank/DDBJ whole genome shotgun (WGS) entry which is preliminary data.</text>
</comment>
<proteinExistence type="inferred from homology"/>
<organism evidence="6 7">
    <name type="scientific">Podospora aff. communis PSN243</name>
    <dbReference type="NCBI Taxonomy" id="3040156"/>
    <lineage>
        <taxon>Eukaryota</taxon>
        <taxon>Fungi</taxon>
        <taxon>Dikarya</taxon>
        <taxon>Ascomycota</taxon>
        <taxon>Pezizomycotina</taxon>
        <taxon>Sordariomycetes</taxon>
        <taxon>Sordariomycetidae</taxon>
        <taxon>Sordariales</taxon>
        <taxon>Podosporaceae</taxon>
        <taxon>Podospora</taxon>
    </lineage>
</organism>
<evidence type="ECO:0000256" key="1">
    <source>
        <dbReference type="ARBA" id="ARBA00008361"/>
    </source>
</evidence>
<evidence type="ECO:0000313" key="7">
    <source>
        <dbReference type="Proteomes" id="UP001321760"/>
    </source>
</evidence>
<reference evidence="6" key="2">
    <citation type="submission" date="2023-05" db="EMBL/GenBank/DDBJ databases">
        <authorList>
            <consortium name="Lawrence Berkeley National Laboratory"/>
            <person name="Steindorff A."/>
            <person name="Hensen N."/>
            <person name="Bonometti L."/>
            <person name="Westerberg I."/>
            <person name="Brannstrom I.O."/>
            <person name="Guillou S."/>
            <person name="Cros-Aarteil S."/>
            <person name="Calhoun S."/>
            <person name="Haridas S."/>
            <person name="Kuo A."/>
            <person name="Mondo S."/>
            <person name="Pangilinan J."/>
            <person name="Riley R."/>
            <person name="Labutti K."/>
            <person name="Andreopoulos B."/>
            <person name="Lipzen A."/>
            <person name="Chen C."/>
            <person name="Yanf M."/>
            <person name="Daum C."/>
            <person name="Ng V."/>
            <person name="Clum A."/>
            <person name="Ohm R."/>
            <person name="Martin F."/>
            <person name="Silar P."/>
            <person name="Natvig D."/>
            <person name="Lalanne C."/>
            <person name="Gautier V."/>
            <person name="Ament-Velasquez S.L."/>
            <person name="Kruys A."/>
            <person name="Hutchinson M.I."/>
            <person name="Powell A.J."/>
            <person name="Barry K."/>
            <person name="Miller A.N."/>
            <person name="Grigoriev I.V."/>
            <person name="Debuchy R."/>
            <person name="Gladieux P."/>
            <person name="Thoren M.H."/>
            <person name="Johannesson H."/>
        </authorList>
    </citation>
    <scope>NUCLEOTIDE SEQUENCE</scope>
    <source>
        <strain evidence="6">PSN243</strain>
    </source>
</reference>
<comment type="similarity">
    <text evidence="1">Belongs to the methyltransferase superfamily.</text>
</comment>
<sequence>IINGLSRPIHEKSLPPLLLWDKKGQKLFMDVVNSPSYYPYSTETKLLSQHTREIVSTIASSAPDILIEFGSPSQHKTIHFLFFLDSQLTKPMTYYALDVDPDELERSLLQVRKSLKLRNITVRGLLGTYDDGMRWLARDEMKGLRTAFLWLGSSICNFDKREAGELLGSFLRATGSKNFCGILMAVDGCQDVERLSGAYDVPEGHTKRWILHSLDAARELLVKDCPNASEIGRFFDKETWSLDVRCDGAGDFRYQTYVSPSVALDVVLRGQTIHLDAHERIRIITSGKWAADEVLEICEGQGLRISKMWQSDGPDYGIYWIQARE</sequence>
<evidence type="ECO:0000256" key="2">
    <source>
        <dbReference type="ARBA" id="ARBA00022603"/>
    </source>
</evidence>
<dbReference type="GO" id="GO:0032259">
    <property type="term" value="P:methylation"/>
    <property type="evidence" value="ECO:0007669"/>
    <property type="project" value="UniProtKB-KW"/>
</dbReference>
<keyword evidence="7" id="KW-1185">Reference proteome</keyword>
<evidence type="ECO:0000256" key="4">
    <source>
        <dbReference type="ARBA" id="ARBA00022691"/>
    </source>
</evidence>
<dbReference type="InterPro" id="IPR017805">
    <property type="entry name" value="SAM_MeTrfase_EasF-type_put"/>
</dbReference>
<protein>
    <submittedName>
        <fullName evidence="6">Histidine-specific methyltransferase</fullName>
    </submittedName>
</protein>
<gene>
    <name evidence="6" type="ORF">QBC34DRAFT_300982</name>
</gene>
<name>A0AAV9GLM1_9PEZI</name>
<dbReference type="PIRSF" id="PIRSF018005">
    <property type="entry name" value="UCP018005"/>
    <property type="match status" value="1"/>
</dbReference>
<dbReference type="Pfam" id="PF10017">
    <property type="entry name" value="Methyltransf_33"/>
    <property type="match status" value="1"/>
</dbReference>
<dbReference type="InterPro" id="IPR029063">
    <property type="entry name" value="SAM-dependent_MTases_sf"/>
</dbReference>
<evidence type="ECO:0000313" key="6">
    <source>
        <dbReference type="EMBL" id="KAK4448325.1"/>
    </source>
</evidence>
<dbReference type="AlphaFoldDB" id="A0AAV9GLM1"/>
<dbReference type="GO" id="GO:0008168">
    <property type="term" value="F:methyltransferase activity"/>
    <property type="evidence" value="ECO:0007669"/>
    <property type="project" value="UniProtKB-KW"/>
</dbReference>
<evidence type="ECO:0000256" key="3">
    <source>
        <dbReference type="ARBA" id="ARBA00022679"/>
    </source>
</evidence>
<dbReference type="InterPro" id="IPR017804">
    <property type="entry name" value="MeTrfase_EgtD-like"/>
</dbReference>
<dbReference type="PANTHER" id="PTHR43397:SF2">
    <property type="entry name" value="HISTIDINE-SPECIFIC METHYLTRANSFERASE SAM-DEPENDENT DOMAIN-CONTAINING PROTEIN"/>
    <property type="match status" value="1"/>
</dbReference>
<dbReference type="InterPro" id="IPR019257">
    <property type="entry name" value="MeTrfase_dom"/>
</dbReference>
<evidence type="ECO:0000259" key="5">
    <source>
        <dbReference type="Pfam" id="PF10017"/>
    </source>
</evidence>
<dbReference type="Gene3D" id="3.40.50.150">
    <property type="entry name" value="Vaccinia Virus protein VP39"/>
    <property type="match status" value="1"/>
</dbReference>
<keyword evidence="2 6" id="KW-0489">Methyltransferase</keyword>
<feature type="domain" description="Histidine-specific methyltransferase SAM-dependent" evidence="5">
    <location>
        <begin position="1"/>
        <end position="322"/>
    </location>
</feature>
<dbReference type="InterPro" id="IPR051128">
    <property type="entry name" value="EgtD_Methyltrsf_superfamily"/>
</dbReference>
<keyword evidence="3" id="KW-0808">Transferase</keyword>
<dbReference type="Proteomes" id="UP001321760">
    <property type="component" value="Unassembled WGS sequence"/>
</dbReference>
<reference evidence="6" key="1">
    <citation type="journal article" date="2023" name="Mol. Phylogenet. Evol.">
        <title>Genome-scale phylogeny and comparative genomics of the fungal order Sordariales.</title>
        <authorList>
            <person name="Hensen N."/>
            <person name="Bonometti L."/>
            <person name="Westerberg I."/>
            <person name="Brannstrom I.O."/>
            <person name="Guillou S."/>
            <person name="Cros-Aarteil S."/>
            <person name="Calhoun S."/>
            <person name="Haridas S."/>
            <person name="Kuo A."/>
            <person name="Mondo S."/>
            <person name="Pangilinan J."/>
            <person name="Riley R."/>
            <person name="LaButti K."/>
            <person name="Andreopoulos B."/>
            <person name="Lipzen A."/>
            <person name="Chen C."/>
            <person name="Yan M."/>
            <person name="Daum C."/>
            <person name="Ng V."/>
            <person name="Clum A."/>
            <person name="Steindorff A."/>
            <person name="Ohm R.A."/>
            <person name="Martin F."/>
            <person name="Silar P."/>
            <person name="Natvig D.O."/>
            <person name="Lalanne C."/>
            <person name="Gautier V."/>
            <person name="Ament-Velasquez S.L."/>
            <person name="Kruys A."/>
            <person name="Hutchinson M.I."/>
            <person name="Powell A.J."/>
            <person name="Barry K."/>
            <person name="Miller A.N."/>
            <person name="Grigoriev I.V."/>
            <person name="Debuchy R."/>
            <person name="Gladieux P."/>
            <person name="Hiltunen Thoren M."/>
            <person name="Johannesson H."/>
        </authorList>
    </citation>
    <scope>NUCLEOTIDE SEQUENCE</scope>
    <source>
        <strain evidence="6">PSN243</strain>
    </source>
</reference>
<keyword evidence="4" id="KW-0949">S-adenosyl-L-methionine</keyword>
<dbReference type="NCBIfam" id="TIGR03439">
    <property type="entry name" value="methyl_EasF"/>
    <property type="match status" value="1"/>
</dbReference>